<dbReference type="Gene3D" id="2.160.20.160">
    <property type="match status" value="1"/>
</dbReference>
<dbReference type="Proteomes" id="UP000635142">
    <property type="component" value="Unassembled WGS sequence"/>
</dbReference>
<evidence type="ECO:0000313" key="4">
    <source>
        <dbReference type="Proteomes" id="UP000635142"/>
    </source>
</evidence>
<dbReference type="Gene3D" id="2.150.10.10">
    <property type="entry name" value="Serralysin-like metalloprotease, C-terminal"/>
    <property type="match status" value="1"/>
</dbReference>
<evidence type="ECO:0008006" key="5">
    <source>
        <dbReference type="Google" id="ProtNLM"/>
    </source>
</evidence>
<organism evidence="3 4">
    <name type="scientific">Sulfitobacter aestuariivivens</name>
    <dbReference type="NCBI Taxonomy" id="2766981"/>
    <lineage>
        <taxon>Bacteria</taxon>
        <taxon>Pseudomonadati</taxon>
        <taxon>Pseudomonadota</taxon>
        <taxon>Alphaproteobacteria</taxon>
        <taxon>Rhodobacterales</taxon>
        <taxon>Roseobacteraceae</taxon>
        <taxon>Sulfitobacter</taxon>
    </lineage>
</organism>
<dbReference type="Pfam" id="PF00353">
    <property type="entry name" value="HemolysinCabind"/>
    <property type="match status" value="4"/>
</dbReference>
<feature type="compositionally biased region" description="Acidic residues" evidence="1">
    <location>
        <begin position="22"/>
        <end position="38"/>
    </location>
</feature>
<gene>
    <name evidence="3" type="ORF">H9Q16_18825</name>
</gene>
<dbReference type="GO" id="GO:0005509">
    <property type="term" value="F:calcium ion binding"/>
    <property type="evidence" value="ECO:0007669"/>
    <property type="project" value="InterPro"/>
</dbReference>
<evidence type="ECO:0000256" key="1">
    <source>
        <dbReference type="SAM" id="MobiDB-lite"/>
    </source>
</evidence>
<dbReference type="SUPFAM" id="SSF51120">
    <property type="entry name" value="beta-Roll"/>
    <property type="match status" value="2"/>
</dbReference>
<feature type="chain" id="PRO_5038071231" description="Calcium-binding protein" evidence="2">
    <location>
        <begin position="19"/>
        <end position="446"/>
    </location>
</feature>
<feature type="signal peptide" evidence="2">
    <location>
        <begin position="1"/>
        <end position="18"/>
    </location>
</feature>
<keyword evidence="2" id="KW-0732">Signal</keyword>
<accession>A0A927DA58</accession>
<name>A0A927DA58_9RHOB</name>
<comment type="caution">
    <text evidence="3">The sequence shown here is derived from an EMBL/GenBank/DDBJ whole genome shotgun (WGS) entry which is preliminary data.</text>
</comment>
<dbReference type="PRINTS" id="PR00313">
    <property type="entry name" value="CABNDNGRPT"/>
</dbReference>
<protein>
    <recommendedName>
        <fullName evidence="5">Calcium-binding protein</fullName>
    </recommendedName>
</protein>
<dbReference type="EMBL" id="JACTAG010000003">
    <property type="protein sequence ID" value="MBD3665997.1"/>
    <property type="molecule type" value="Genomic_DNA"/>
</dbReference>
<dbReference type="InterPro" id="IPR001343">
    <property type="entry name" value="Hemolysn_Ca-bd"/>
</dbReference>
<reference evidence="3" key="1">
    <citation type="submission" date="2020-08" db="EMBL/GenBank/DDBJ databases">
        <title>Sulfitobacter aestuariivivens sp. nov., isolated from a tidal flat.</title>
        <authorList>
            <person name="Park S."/>
            <person name="Yoon J.-H."/>
        </authorList>
    </citation>
    <scope>NUCLEOTIDE SEQUENCE</scope>
    <source>
        <strain evidence="3">TSTF-M16</strain>
    </source>
</reference>
<dbReference type="AlphaFoldDB" id="A0A927DA58"/>
<keyword evidence="4" id="KW-1185">Reference proteome</keyword>
<proteinExistence type="predicted"/>
<sequence length="446" mass="45199">MGPFALLAIIGFGALAFAIGGDSDEPELDPSEEPDEPAPDLSAEPTPPDPEGMVLGSNADDSFTAANSDVPHYFDLQNGNDSVAAGSGDDTIVAMGDGADTLNGGGGDDLIFAGDEFNDIFGGEGDDTIVNGDGGARVLADTEGANLIYGGSSNENFSVSGESTVYGGGGLDSYVLHLNTDAESVGEIHGFDPPNSALNRIVVNVQGEAQGPLNLQDRADASGVDIYYGDILLTTIFGAAASDIADAEVIIETNGGTLTGTDGDEFIQTSDFAETVMAGAGDDYISGGTNLNTGPDLLDGGEGNDTIIATGTSNNMYSDGAGGIGTIDQPNRMLGGAGDDLLVSNYGNVMTGGEGADTFALDRTSSTSVSEITDFDPAEDIIFIDDPSGGDDVPTGVEINVWSDGNGANLIVNDVLVARITGGQNLTVADIRLANPSIGVELLGFH</sequence>
<dbReference type="RefSeq" id="WP_191077018.1">
    <property type="nucleotide sequence ID" value="NZ_JACTAG010000003.1"/>
</dbReference>
<evidence type="ECO:0000256" key="2">
    <source>
        <dbReference type="SAM" id="SignalP"/>
    </source>
</evidence>
<dbReference type="InterPro" id="IPR011049">
    <property type="entry name" value="Serralysin-like_metalloprot_C"/>
</dbReference>
<feature type="region of interest" description="Disordered" evidence="1">
    <location>
        <begin position="20"/>
        <end position="60"/>
    </location>
</feature>
<evidence type="ECO:0000313" key="3">
    <source>
        <dbReference type="EMBL" id="MBD3665997.1"/>
    </source>
</evidence>